<sequence>MTPASHIHEWQNKIVGICEIKLRRKLSNKELNFIRCTDDTIVLEMLEDAVGDLSDIELKPYLNSEIHLDFGA</sequence>
<evidence type="ECO:0000313" key="1">
    <source>
        <dbReference type="EMBL" id="TDK63710.1"/>
    </source>
</evidence>
<proteinExistence type="predicted"/>
<evidence type="ECO:0000313" key="2">
    <source>
        <dbReference type="Proteomes" id="UP000294829"/>
    </source>
</evidence>
<gene>
    <name evidence="1" type="ORF">E2I14_14140</name>
</gene>
<keyword evidence="2" id="KW-1185">Reference proteome</keyword>
<organism evidence="1 2">
    <name type="scientific">Sapientia aquatica</name>
    <dbReference type="NCBI Taxonomy" id="1549640"/>
    <lineage>
        <taxon>Bacteria</taxon>
        <taxon>Pseudomonadati</taxon>
        <taxon>Pseudomonadota</taxon>
        <taxon>Betaproteobacteria</taxon>
        <taxon>Burkholderiales</taxon>
        <taxon>Oxalobacteraceae</taxon>
        <taxon>Sapientia</taxon>
    </lineage>
</organism>
<dbReference type="RefSeq" id="WP_133329654.1">
    <property type="nucleotide sequence ID" value="NZ_SMYL01000008.1"/>
</dbReference>
<comment type="caution">
    <text evidence="1">The sequence shown here is derived from an EMBL/GenBank/DDBJ whole genome shotgun (WGS) entry which is preliminary data.</text>
</comment>
<dbReference type="AlphaFoldDB" id="A0A4R5VWI4"/>
<reference evidence="1 2" key="1">
    <citation type="submission" date="2019-03" db="EMBL/GenBank/DDBJ databases">
        <title>Sapientia aquatica gen. nov., sp. nov., isolated from a crater lake.</title>
        <authorList>
            <person name="Felfoldi T."/>
            <person name="Szabo A."/>
            <person name="Toth E."/>
            <person name="Schumann P."/>
            <person name="Keki Z."/>
            <person name="Marialigeti K."/>
            <person name="Mathe I."/>
        </authorList>
    </citation>
    <scope>NUCLEOTIDE SEQUENCE [LARGE SCALE GENOMIC DNA]</scope>
    <source>
        <strain evidence="1 2">SA-152</strain>
    </source>
</reference>
<name>A0A4R5VWI4_9BURK</name>
<dbReference type="EMBL" id="SMYL01000008">
    <property type="protein sequence ID" value="TDK63710.1"/>
    <property type="molecule type" value="Genomic_DNA"/>
</dbReference>
<protein>
    <submittedName>
        <fullName evidence="1">Uncharacterized protein</fullName>
    </submittedName>
</protein>
<dbReference type="Proteomes" id="UP000294829">
    <property type="component" value="Unassembled WGS sequence"/>
</dbReference>
<accession>A0A4R5VWI4</accession>